<organism evidence="2 3">
    <name type="scientific">Fluviicola taffensis (strain DSM 16823 / NCIMB 13979 / RW262)</name>
    <dbReference type="NCBI Taxonomy" id="755732"/>
    <lineage>
        <taxon>Bacteria</taxon>
        <taxon>Pseudomonadati</taxon>
        <taxon>Bacteroidota</taxon>
        <taxon>Flavobacteriia</taxon>
        <taxon>Flavobacteriales</taxon>
        <taxon>Crocinitomicaceae</taxon>
        <taxon>Fluviicola</taxon>
    </lineage>
</organism>
<protein>
    <submittedName>
        <fullName evidence="2">Uncharacterized protein</fullName>
    </submittedName>
</protein>
<keyword evidence="3" id="KW-1185">Reference proteome</keyword>
<name>F2IGI3_FLUTR</name>
<sequence precursor="true">MKQYIDNSNTQNSSIILKLILLVVFLFGGQTIPSGRLAQNE</sequence>
<evidence type="ECO:0000313" key="3">
    <source>
        <dbReference type="Proteomes" id="UP000007463"/>
    </source>
</evidence>
<dbReference type="HOGENOM" id="CLU_3270420_0_0_10"/>
<dbReference type="KEGG" id="fte:Fluta_0585"/>
<accession>F2IGI3</accession>
<gene>
    <name evidence="2" type="ordered locus">Fluta_0585</name>
</gene>
<evidence type="ECO:0000256" key="1">
    <source>
        <dbReference type="SAM" id="Phobius"/>
    </source>
</evidence>
<proteinExistence type="predicted"/>
<reference evidence="3" key="2">
    <citation type="submission" date="2011-02" db="EMBL/GenBank/DDBJ databases">
        <title>The complete genome of Fluviicola taffensis DSM 16823.</title>
        <authorList>
            <consortium name="US DOE Joint Genome Institute (JGI-PGF)"/>
            <person name="Lucas S."/>
            <person name="Copeland A."/>
            <person name="Lapidus A."/>
            <person name="Bruce D."/>
            <person name="Goodwin L."/>
            <person name="Pitluck S."/>
            <person name="Kyrpides N."/>
            <person name="Mavromatis K."/>
            <person name="Ivanova N."/>
            <person name="Mikhailova N."/>
            <person name="Pagani I."/>
            <person name="Chertkov O."/>
            <person name="Detter J.C."/>
            <person name="Han C."/>
            <person name="Tapia R."/>
            <person name="Land M."/>
            <person name="Hauser L."/>
            <person name="Markowitz V."/>
            <person name="Cheng J.-F."/>
            <person name="Hugenholtz P."/>
            <person name="Woyke T."/>
            <person name="Wu D."/>
            <person name="Tindall B."/>
            <person name="Pomrenke H.G."/>
            <person name="Brambilla E."/>
            <person name="Klenk H.-P."/>
            <person name="Eisen J.A."/>
        </authorList>
    </citation>
    <scope>NUCLEOTIDE SEQUENCE [LARGE SCALE GENOMIC DNA]</scope>
    <source>
        <strain evidence="3">DSM 16823 / RW262 / RW262</strain>
    </source>
</reference>
<dbReference type="AlphaFoldDB" id="F2IGI3"/>
<keyword evidence="1" id="KW-0812">Transmembrane</keyword>
<reference evidence="2 3" key="1">
    <citation type="journal article" date="2011" name="Stand. Genomic Sci.">
        <title>Complete genome sequence of the gliding freshwater bacterium Fluviicola taffensis type strain (RW262).</title>
        <authorList>
            <person name="Woyke T."/>
            <person name="Chertkov O."/>
            <person name="Lapidus A."/>
            <person name="Nolan M."/>
            <person name="Lucas S."/>
            <person name="Del Rio T.G."/>
            <person name="Tice H."/>
            <person name="Cheng J.F."/>
            <person name="Tapia R."/>
            <person name="Han C."/>
            <person name="Goodwin L."/>
            <person name="Pitluck S."/>
            <person name="Liolios K."/>
            <person name="Pagani I."/>
            <person name="Ivanova N."/>
            <person name="Huntemann M."/>
            <person name="Mavromatis K."/>
            <person name="Mikhailova N."/>
            <person name="Pati A."/>
            <person name="Chen A."/>
            <person name="Palaniappan K."/>
            <person name="Land M."/>
            <person name="Hauser L."/>
            <person name="Brambilla E.M."/>
            <person name="Rohde M."/>
            <person name="Mwirichia R."/>
            <person name="Sikorski J."/>
            <person name="Tindall B.J."/>
            <person name="Goker M."/>
            <person name="Bristow J."/>
            <person name="Eisen J.A."/>
            <person name="Markowitz V."/>
            <person name="Hugenholtz P."/>
            <person name="Klenk H.P."/>
            <person name="Kyrpides N.C."/>
        </authorList>
    </citation>
    <scope>NUCLEOTIDE SEQUENCE [LARGE SCALE GENOMIC DNA]</scope>
    <source>
        <strain evidence="3">DSM 16823 / RW262 / RW262</strain>
    </source>
</reference>
<dbReference type="Proteomes" id="UP000007463">
    <property type="component" value="Chromosome"/>
</dbReference>
<feature type="transmembrane region" description="Helical" evidence="1">
    <location>
        <begin position="12"/>
        <end position="32"/>
    </location>
</feature>
<keyword evidence="1" id="KW-0472">Membrane</keyword>
<evidence type="ECO:0000313" key="2">
    <source>
        <dbReference type="EMBL" id="AEA42589.1"/>
    </source>
</evidence>
<keyword evidence="1" id="KW-1133">Transmembrane helix</keyword>
<dbReference type="EMBL" id="CP002542">
    <property type="protein sequence ID" value="AEA42589.1"/>
    <property type="molecule type" value="Genomic_DNA"/>
</dbReference>